<organism evidence="1 2">
    <name type="scientific">Sorangium cellulosum</name>
    <name type="common">Polyangium cellulosum</name>
    <dbReference type="NCBI Taxonomy" id="56"/>
    <lineage>
        <taxon>Bacteria</taxon>
        <taxon>Pseudomonadati</taxon>
        <taxon>Myxococcota</taxon>
        <taxon>Polyangia</taxon>
        <taxon>Polyangiales</taxon>
        <taxon>Polyangiaceae</taxon>
        <taxon>Sorangium</taxon>
    </lineage>
</organism>
<protein>
    <submittedName>
        <fullName evidence="1">Uncharacterized protein</fullName>
    </submittedName>
</protein>
<name>A0A150TIM1_SORCE</name>
<comment type="caution">
    <text evidence="1">The sequence shown here is derived from an EMBL/GenBank/DDBJ whole genome shotgun (WGS) entry which is preliminary data.</text>
</comment>
<accession>A0A150TIM1</accession>
<evidence type="ECO:0000313" key="2">
    <source>
        <dbReference type="Proteomes" id="UP000075502"/>
    </source>
</evidence>
<reference evidence="1 2" key="1">
    <citation type="submission" date="2014-02" db="EMBL/GenBank/DDBJ databases">
        <title>The small core and large imbalanced accessory genome model reveals a collaborative survival strategy of Sorangium cellulosum strains in nature.</title>
        <authorList>
            <person name="Han K."/>
            <person name="Peng R."/>
            <person name="Blom J."/>
            <person name="Li Y.-Z."/>
        </authorList>
    </citation>
    <scope>NUCLEOTIDE SEQUENCE [LARGE SCALE GENOMIC DNA]</scope>
    <source>
        <strain evidence="1 2">So0007-03</strain>
    </source>
</reference>
<gene>
    <name evidence="1" type="ORF">BE21_46375</name>
</gene>
<sequence length="264" mass="29333">MTQRDDERRAASMALRDGLREIAWLDDRRAAHLALNAGWLRYMGPGYGNDVCSMCGALLERGTAYMHCAPCLATRGIDEQALLRACADAMAGDWPFQDRRPDGRRWAHALIAFWRNHVDPMESRAVPYRNNTLESAFHYMKRRLAEAGVAVAEIWTLPEESQRGLDPAMVVRAPGGALAIGVATQRRIATAEDGAPGGHVALFDEFLRLAGEREGFLVVEKLSRRARRDAPVRESAVTTAEGRRVTQLRCMQEDRSWPAPPAPA</sequence>
<evidence type="ECO:0000313" key="1">
    <source>
        <dbReference type="EMBL" id="KYG04525.1"/>
    </source>
</evidence>
<dbReference type="AlphaFoldDB" id="A0A150TIM1"/>
<proteinExistence type="predicted"/>
<dbReference type="Proteomes" id="UP000075502">
    <property type="component" value="Unassembled WGS sequence"/>
</dbReference>
<dbReference type="EMBL" id="JEME01002364">
    <property type="protein sequence ID" value="KYG04525.1"/>
    <property type="molecule type" value="Genomic_DNA"/>
</dbReference>